<evidence type="ECO:0000256" key="5">
    <source>
        <dbReference type="ARBA" id="ARBA00023277"/>
    </source>
</evidence>
<evidence type="ECO:0000256" key="6">
    <source>
        <dbReference type="ARBA" id="ARBA00030350"/>
    </source>
</evidence>
<accession>A0AB40BYZ0</accession>
<evidence type="ECO:0000313" key="9">
    <source>
        <dbReference type="Proteomes" id="UP001515500"/>
    </source>
</evidence>
<dbReference type="CDD" id="cd11299">
    <property type="entry name" value="O-FucT_plant"/>
    <property type="match status" value="1"/>
</dbReference>
<feature type="transmembrane region" description="Helical" evidence="8">
    <location>
        <begin position="71"/>
        <end position="93"/>
    </location>
</feature>
<dbReference type="GO" id="GO:0006004">
    <property type="term" value="P:fucose metabolic process"/>
    <property type="evidence" value="ECO:0007669"/>
    <property type="project" value="UniProtKB-KW"/>
</dbReference>
<comment type="similarity">
    <text evidence="1">Belongs to the glycosyltransferase GT106 family.</text>
</comment>
<dbReference type="PANTHER" id="PTHR31288">
    <property type="entry name" value="O-FUCOSYLTRANSFERASE FAMILY PROTEIN"/>
    <property type="match status" value="1"/>
</dbReference>
<dbReference type="GeneID" id="120269450"/>
<keyword evidence="2" id="KW-0328">Glycosyltransferase</keyword>
<keyword evidence="4" id="KW-0294">Fucose metabolism</keyword>
<evidence type="ECO:0000256" key="1">
    <source>
        <dbReference type="ARBA" id="ARBA00007737"/>
    </source>
</evidence>
<dbReference type="InterPro" id="IPR019378">
    <property type="entry name" value="GDP-Fuc_O-FucTrfase"/>
</dbReference>
<keyword evidence="8" id="KW-0472">Membrane</keyword>
<reference evidence="10" key="1">
    <citation type="submission" date="2025-08" db="UniProtKB">
        <authorList>
            <consortium name="RefSeq"/>
        </authorList>
    </citation>
    <scope>IDENTIFICATION</scope>
</reference>
<gene>
    <name evidence="10" type="primary">LOC120269450</name>
</gene>
<dbReference type="Proteomes" id="UP001515500">
    <property type="component" value="Chromosome 9"/>
</dbReference>
<keyword evidence="8" id="KW-0812">Transmembrane</keyword>
<evidence type="ECO:0000256" key="4">
    <source>
        <dbReference type="ARBA" id="ARBA00023253"/>
    </source>
</evidence>
<evidence type="ECO:0000256" key="3">
    <source>
        <dbReference type="ARBA" id="ARBA00022679"/>
    </source>
</evidence>
<protein>
    <recommendedName>
        <fullName evidence="6">O-fucosyltransferase family protein</fullName>
    </recommendedName>
</protein>
<name>A0AB40BYZ0_DIOCR</name>
<evidence type="ECO:0000256" key="8">
    <source>
        <dbReference type="SAM" id="Phobius"/>
    </source>
</evidence>
<keyword evidence="5" id="KW-0119">Carbohydrate metabolism</keyword>
<evidence type="ECO:0000313" key="10">
    <source>
        <dbReference type="RefSeq" id="XP_039132713.1"/>
    </source>
</evidence>
<dbReference type="GO" id="GO:0016757">
    <property type="term" value="F:glycosyltransferase activity"/>
    <property type="evidence" value="ECO:0007669"/>
    <property type="project" value="UniProtKB-KW"/>
</dbReference>
<proteinExistence type="inferred from homology"/>
<dbReference type="Pfam" id="PF10250">
    <property type="entry name" value="O-FucT"/>
    <property type="match status" value="1"/>
</dbReference>
<feature type="compositionally biased region" description="Gly residues" evidence="7">
    <location>
        <begin position="12"/>
        <end position="21"/>
    </location>
</feature>
<dbReference type="RefSeq" id="XP_039132713.1">
    <property type="nucleotide sequence ID" value="XM_039276779.1"/>
</dbReference>
<keyword evidence="3" id="KW-0808">Transferase</keyword>
<evidence type="ECO:0000256" key="2">
    <source>
        <dbReference type="ARBA" id="ARBA00022676"/>
    </source>
</evidence>
<keyword evidence="9" id="KW-1185">Reference proteome</keyword>
<keyword evidence="8" id="KW-1133">Transmembrane helix</keyword>
<dbReference type="PIRSF" id="PIRSF009360">
    <property type="entry name" value="UCP009360"/>
    <property type="match status" value="1"/>
</dbReference>
<evidence type="ECO:0000256" key="7">
    <source>
        <dbReference type="SAM" id="MobiDB-lite"/>
    </source>
</evidence>
<dbReference type="AlphaFoldDB" id="A0AB40BYZ0"/>
<organism evidence="9 10">
    <name type="scientific">Dioscorea cayennensis subsp. rotundata</name>
    <name type="common">White Guinea yam</name>
    <name type="synonym">Dioscorea rotundata</name>
    <dbReference type="NCBI Taxonomy" id="55577"/>
    <lineage>
        <taxon>Eukaryota</taxon>
        <taxon>Viridiplantae</taxon>
        <taxon>Streptophyta</taxon>
        <taxon>Embryophyta</taxon>
        <taxon>Tracheophyta</taxon>
        <taxon>Spermatophyta</taxon>
        <taxon>Magnoliopsida</taxon>
        <taxon>Liliopsida</taxon>
        <taxon>Dioscoreales</taxon>
        <taxon>Dioscoreaceae</taxon>
        <taxon>Dioscorea</taxon>
    </lineage>
</organism>
<sequence length="570" mass="63776">MQLQAYNRLGSSGSGGGGGGSPSPPASPRRSSPRLVRRPSKSSGGRPPPPPRSLMQRAAWMLLSLLLRRQGIFLFAPLIYVSGMLLYMGTVSLDSVPSIISRPAPGSVYRSPELYQRLRPAMDADNSSDGLATVWKHAYKGGVWRPCINQSTNGLPESNGFIFVEANGGLNQQRTSICNAVAVAGYLNATLVIPNFHYHSIWRDPSKFSDIYDEDHFISTLTNDVRVVSKVPEFIMERYDHNMSNVHNFRIKAWSSIHHYKDVVLPKLIEERFIRISPFANRLSLNAPPVVQRLRCLANFEALRFSKPISTLAETLVSRMKERSADSDGRYIAVHLRFEEDMVAFSCCVFDGGEHEKIAMDAARERGWRGKFTKRGRVIRPGVIRISGKCPLTPLEVGLMLRGMGFSNNTLLYLASGKIYNAEKVMGPLLEMFPLLQTKEMLASAEELAPFKNYSSRMAAIDYSVCLHSEVFVTTQGGNFPHFLIGHRRYLYGGHSKTIKPDKKKLALLFDNRNIGWKALKHQLLNIRAHSDSKGIEIKRANDSIYTYPCPDCMCRSNKLESTKSLSSAQ</sequence>
<dbReference type="InterPro" id="IPR024709">
    <property type="entry name" value="FucosylTrfase_pln"/>
</dbReference>
<dbReference type="PANTHER" id="PTHR31288:SF10">
    <property type="entry name" value="PROTEIN ESMERALDA 1"/>
    <property type="match status" value="1"/>
</dbReference>
<feature type="compositionally biased region" description="Basic residues" evidence="7">
    <location>
        <begin position="31"/>
        <end position="40"/>
    </location>
</feature>
<feature type="region of interest" description="Disordered" evidence="7">
    <location>
        <begin position="1"/>
        <end position="52"/>
    </location>
</feature>